<dbReference type="CDD" id="cd16922">
    <property type="entry name" value="HATPase_EvgS-ArcB-TorS-like"/>
    <property type="match status" value="1"/>
</dbReference>
<feature type="domain" description="Histidine kinase" evidence="7">
    <location>
        <begin position="174"/>
        <end position="397"/>
    </location>
</feature>
<dbReference type="SMART" id="SM00388">
    <property type="entry name" value="HisKA"/>
    <property type="match status" value="1"/>
</dbReference>
<feature type="modified residue" description="4-aspartylphosphate" evidence="4">
    <location>
        <position position="469"/>
    </location>
</feature>
<dbReference type="PRINTS" id="PR00344">
    <property type="entry name" value="BCTRLSENSOR"/>
</dbReference>
<dbReference type="PROSITE" id="PS50109">
    <property type="entry name" value="HIS_KIN"/>
    <property type="match status" value="1"/>
</dbReference>
<dbReference type="Gene3D" id="3.30.450.20">
    <property type="entry name" value="PAS domain"/>
    <property type="match status" value="1"/>
</dbReference>
<dbReference type="Gene3D" id="3.30.565.10">
    <property type="entry name" value="Histidine kinase-like ATPase, C-terminal domain"/>
    <property type="match status" value="1"/>
</dbReference>
<name>A0ABQ6LF88_9RHOB</name>
<dbReference type="CDD" id="cd00082">
    <property type="entry name" value="HisKA"/>
    <property type="match status" value="1"/>
</dbReference>
<evidence type="ECO:0000259" key="9">
    <source>
        <dbReference type="PROSITE" id="PS50113"/>
    </source>
</evidence>
<dbReference type="InterPro" id="IPR000014">
    <property type="entry name" value="PAS"/>
</dbReference>
<dbReference type="SUPFAM" id="SSF55874">
    <property type="entry name" value="ATPase domain of HSP90 chaperone/DNA topoisomerase II/histidine kinase"/>
    <property type="match status" value="1"/>
</dbReference>
<dbReference type="InterPro" id="IPR013655">
    <property type="entry name" value="PAS_fold_3"/>
</dbReference>
<dbReference type="PANTHER" id="PTHR45339">
    <property type="entry name" value="HYBRID SIGNAL TRANSDUCTION HISTIDINE KINASE J"/>
    <property type="match status" value="1"/>
</dbReference>
<dbReference type="SUPFAM" id="SSF47384">
    <property type="entry name" value="Homodimeric domain of signal transducing histidine kinase"/>
    <property type="match status" value="1"/>
</dbReference>
<comment type="catalytic activity">
    <reaction evidence="1">
        <text>ATP + protein L-histidine = ADP + protein N-phospho-L-histidine.</text>
        <dbReference type="EC" id="2.7.13.3"/>
    </reaction>
</comment>
<dbReference type="InterPro" id="IPR005467">
    <property type="entry name" value="His_kinase_dom"/>
</dbReference>
<feature type="coiled-coil region" evidence="5">
    <location>
        <begin position="137"/>
        <end position="167"/>
    </location>
</feature>
<dbReference type="InterPro" id="IPR036097">
    <property type="entry name" value="HisK_dim/P_sf"/>
</dbReference>
<keyword evidence="3 4" id="KW-0597">Phosphoprotein</keyword>
<dbReference type="SMART" id="SM00091">
    <property type="entry name" value="PAS"/>
    <property type="match status" value="1"/>
</dbReference>
<dbReference type="SUPFAM" id="SSF52172">
    <property type="entry name" value="CheY-like"/>
    <property type="match status" value="1"/>
</dbReference>
<evidence type="ECO:0000256" key="5">
    <source>
        <dbReference type="SAM" id="Coils"/>
    </source>
</evidence>
<dbReference type="SUPFAM" id="SSF55785">
    <property type="entry name" value="PYP-like sensor domain (PAS domain)"/>
    <property type="match status" value="1"/>
</dbReference>
<feature type="compositionally biased region" description="Low complexity" evidence="6">
    <location>
        <begin position="544"/>
        <end position="575"/>
    </location>
</feature>
<evidence type="ECO:0000256" key="6">
    <source>
        <dbReference type="SAM" id="MobiDB-lite"/>
    </source>
</evidence>
<feature type="domain" description="Response regulatory" evidence="8">
    <location>
        <begin position="420"/>
        <end position="537"/>
    </location>
</feature>
<evidence type="ECO:0000313" key="11">
    <source>
        <dbReference type="Proteomes" id="UP001239909"/>
    </source>
</evidence>
<dbReference type="CDD" id="cd17546">
    <property type="entry name" value="REC_hyHK_CKI1_RcsC-like"/>
    <property type="match status" value="1"/>
</dbReference>
<gene>
    <name evidence="10" type="ORF">LNKW23_08700</name>
</gene>
<dbReference type="InterPro" id="IPR001610">
    <property type="entry name" value="PAC"/>
</dbReference>
<evidence type="ECO:0000256" key="1">
    <source>
        <dbReference type="ARBA" id="ARBA00000085"/>
    </source>
</evidence>
<dbReference type="InterPro" id="IPR035965">
    <property type="entry name" value="PAS-like_dom_sf"/>
</dbReference>
<sequence length="583" mass="64178">MPYADPHPLAQELAERIRTDPAIFEFLERGCLDGLWFWDIENPAEEWLSPRFKEMFGYAEHEMAHGTEWWQANIHPDDLAAVIANFERHRDDPAHPYDQVVRYRHRDGHTVWIRCRGMMIRDEAGRPIRMLGAHTDVTALKETEAALERALAEAEAARAEAEGAARVKTEFLTYMSHEIRTPLAGITGMLDLLNQTRLDDAQHRNLAMARQCCQSLLAIVDGVLDLSQLHQRTLKLVERAFEGEMVFNAALSIMSSRAEARGLEFVSRIRPSACRSLKGDPDRITQIIYNLIGNAIKFTEAGRIDVVVNCADHPTEDDRLTLELGITDTGIGIAPEDQPRIFERFHRAEHERVRSQPGPGLGLSIVRELLDLMGGEIAVESSLGAGSTFTCRIPLRPAEMPIARSTQHAGPEDSDLAEFRVLVAEDNPGNREVVGGMLRALGCEFDLVTNGEEALERCAGWGYDLVLMDVQMPLLDGLSATRRIRADTQMPADLPIVALTANVMAEDLEACRRAGMTDHLGKPFTLRSLRRMLRRHLLSRAAPCGGAAGADPPGNQAADQAGDQAGAAGPAGAAASMRSDTAA</sequence>
<dbReference type="Proteomes" id="UP001239909">
    <property type="component" value="Unassembled WGS sequence"/>
</dbReference>
<evidence type="ECO:0000259" key="7">
    <source>
        <dbReference type="PROSITE" id="PS50109"/>
    </source>
</evidence>
<dbReference type="PROSITE" id="PS50110">
    <property type="entry name" value="RESPONSE_REGULATORY"/>
    <property type="match status" value="1"/>
</dbReference>
<dbReference type="Pfam" id="PF08447">
    <property type="entry name" value="PAS_3"/>
    <property type="match status" value="1"/>
</dbReference>
<dbReference type="InterPro" id="IPR003594">
    <property type="entry name" value="HATPase_dom"/>
</dbReference>
<evidence type="ECO:0000259" key="8">
    <source>
        <dbReference type="PROSITE" id="PS50110"/>
    </source>
</evidence>
<feature type="domain" description="PAC" evidence="9">
    <location>
        <begin position="97"/>
        <end position="149"/>
    </location>
</feature>
<keyword evidence="11" id="KW-1185">Reference proteome</keyword>
<dbReference type="InterPro" id="IPR036890">
    <property type="entry name" value="HATPase_C_sf"/>
</dbReference>
<comment type="caution">
    <text evidence="10">The sequence shown here is derived from an EMBL/GenBank/DDBJ whole genome shotgun (WGS) entry which is preliminary data.</text>
</comment>
<dbReference type="EC" id="2.7.13.3" evidence="2"/>
<dbReference type="Gene3D" id="3.40.50.2300">
    <property type="match status" value="1"/>
</dbReference>
<evidence type="ECO:0000313" key="10">
    <source>
        <dbReference type="EMBL" id="GMG81657.1"/>
    </source>
</evidence>
<dbReference type="PANTHER" id="PTHR45339:SF5">
    <property type="entry name" value="HISTIDINE KINASE"/>
    <property type="match status" value="1"/>
</dbReference>
<dbReference type="InterPro" id="IPR000700">
    <property type="entry name" value="PAS-assoc_C"/>
</dbReference>
<dbReference type="CDD" id="cd00130">
    <property type="entry name" value="PAS"/>
    <property type="match status" value="1"/>
</dbReference>
<reference evidence="10 11" key="1">
    <citation type="submission" date="2023-04" db="EMBL/GenBank/DDBJ databases">
        <title>Marinoamorphus aggregata gen. nov., sp. Nov., isolate from tissue of brittle star Ophioplocus japonicus.</title>
        <authorList>
            <person name="Kawano K."/>
            <person name="Sawayama S."/>
            <person name="Nakagawa S."/>
        </authorList>
    </citation>
    <scope>NUCLEOTIDE SEQUENCE [LARGE SCALE GENOMIC DNA]</scope>
    <source>
        <strain evidence="10 11">NKW23</strain>
    </source>
</reference>
<dbReference type="InterPro" id="IPR011006">
    <property type="entry name" value="CheY-like_superfamily"/>
</dbReference>
<dbReference type="Gene3D" id="1.10.287.130">
    <property type="match status" value="1"/>
</dbReference>
<dbReference type="RefSeq" id="WP_285670374.1">
    <property type="nucleotide sequence ID" value="NZ_BSYI01000005.1"/>
</dbReference>
<organism evidence="10 11">
    <name type="scientific">Paralimibaculum aggregatum</name>
    <dbReference type="NCBI Taxonomy" id="3036245"/>
    <lineage>
        <taxon>Bacteria</taxon>
        <taxon>Pseudomonadati</taxon>
        <taxon>Pseudomonadota</taxon>
        <taxon>Alphaproteobacteria</taxon>
        <taxon>Rhodobacterales</taxon>
        <taxon>Paracoccaceae</taxon>
        <taxon>Paralimibaculum</taxon>
    </lineage>
</organism>
<feature type="region of interest" description="Disordered" evidence="6">
    <location>
        <begin position="544"/>
        <end position="583"/>
    </location>
</feature>
<keyword evidence="5" id="KW-0175">Coiled coil</keyword>
<evidence type="ECO:0000256" key="4">
    <source>
        <dbReference type="PROSITE-ProRule" id="PRU00169"/>
    </source>
</evidence>
<evidence type="ECO:0000256" key="3">
    <source>
        <dbReference type="ARBA" id="ARBA00022553"/>
    </source>
</evidence>
<dbReference type="InterPro" id="IPR004358">
    <property type="entry name" value="Sig_transdc_His_kin-like_C"/>
</dbReference>
<accession>A0ABQ6LF88</accession>
<dbReference type="SMART" id="SM00086">
    <property type="entry name" value="PAC"/>
    <property type="match status" value="1"/>
</dbReference>
<dbReference type="PROSITE" id="PS50113">
    <property type="entry name" value="PAC"/>
    <property type="match status" value="1"/>
</dbReference>
<dbReference type="SMART" id="SM00448">
    <property type="entry name" value="REC"/>
    <property type="match status" value="1"/>
</dbReference>
<evidence type="ECO:0000256" key="2">
    <source>
        <dbReference type="ARBA" id="ARBA00012438"/>
    </source>
</evidence>
<dbReference type="InterPro" id="IPR003661">
    <property type="entry name" value="HisK_dim/P_dom"/>
</dbReference>
<protein>
    <recommendedName>
        <fullName evidence="2">histidine kinase</fullName>
        <ecNumber evidence="2">2.7.13.3</ecNumber>
    </recommendedName>
</protein>
<dbReference type="Pfam" id="PF00072">
    <property type="entry name" value="Response_reg"/>
    <property type="match status" value="1"/>
</dbReference>
<dbReference type="SMART" id="SM00387">
    <property type="entry name" value="HATPase_c"/>
    <property type="match status" value="1"/>
</dbReference>
<dbReference type="EMBL" id="BSYI01000005">
    <property type="protein sequence ID" value="GMG81657.1"/>
    <property type="molecule type" value="Genomic_DNA"/>
</dbReference>
<dbReference type="Pfam" id="PF02518">
    <property type="entry name" value="HATPase_c"/>
    <property type="match status" value="1"/>
</dbReference>
<proteinExistence type="predicted"/>
<dbReference type="InterPro" id="IPR001789">
    <property type="entry name" value="Sig_transdc_resp-reg_receiver"/>
</dbReference>
<dbReference type="Pfam" id="PF00512">
    <property type="entry name" value="HisKA"/>
    <property type="match status" value="1"/>
</dbReference>
<dbReference type="NCBIfam" id="TIGR00229">
    <property type="entry name" value="sensory_box"/>
    <property type="match status" value="1"/>
</dbReference>